<dbReference type="RefSeq" id="WP_016473241.1">
    <property type="nucleotide sequence ID" value="NZ_BBQG01000013.1"/>
</dbReference>
<proteinExistence type="predicted"/>
<accession>A0A8H1QSJ8</accession>
<feature type="compositionally biased region" description="Low complexity" evidence="1">
    <location>
        <begin position="275"/>
        <end position="285"/>
    </location>
</feature>
<dbReference type="GeneID" id="75185909"/>
<evidence type="ECO:0000256" key="1">
    <source>
        <dbReference type="SAM" id="MobiDB-lite"/>
    </source>
</evidence>
<evidence type="ECO:0000313" key="4">
    <source>
        <dbReference type="Proteomes" id="UP000298111"/>
    </source>
</evidence>
<dbReference type="AlphaFoldDB" id="A0A8H1QSJ8"/>
<reference evidence="3 4" key="1">
    <citation type="submission" date="2018-10" db="EMBL/GenBank/DDBJ databases">
        <title>Isolation of pseudouridimycin from Streptomyces albus DSM 40763.</title>
        <authorList>
            <person name="Rosenqvist P."/>
            <person name="Metsae-Ketelae M."/>
            <person name="Virta P."/>
        </authorList>
    </citation>
    <scope>NUCLEOTIDE SEQUENCE [LARGE SCALE GENOMIC DNA]</scope>
    <source>
        <strain evidence="3 4">DSM 40763</strain>
    </source>
</reference>
<comment type="caution">
    <text evidence="3">The sequence shown here is derived from an EMBL/GenBank/DDBJ whole genome shotgun (WGS) entry which is preliminary data.</text>
</comment>
<feature type="region of interest" description="Disordered" evidence="1">
    <location>
        <begin position="1"/>
        <end position="31"/>
    </location>
</feature>
<evidence type="ECO:0000259" key="2">
    <source>
        <dbReference type="SMART" id="SM00470"/>
    </source>
</evidence>
<sequence>MDGRTSTGYRPGEPDPEEQRLCGPRGTHDEALDSLLRGGVQEAGDPEKRETVDIPVEALRSADSPRAGGEDIEHTRALAETEAPLPPILVHRQTMRVIDGMHRLRAARIRGAKTIPARFFDGDESAAFVLAVKANIAHGLPLTLADRKAAALRIVGTHPQWSDRMIAEATGLAHKTVGAIRRRLGTESPQPAARVGRDGRVRPLNSDDGRLRAGELLAQHPQATSAEIGLAAGISPTTVKDVRRRLRRGEDPLVTGRHRQEVTRSTEHPQPPEAPAAESGAPLGEPKSDPCPPVAASPGTARRRRPAAAPAAPDRAAAMHRLCADPSVRFTECGRALLRWLDAGPRTTEEVATLATRMPAHHLGLIAGLARQSAALWEQFSDELERRAEAQATLGG</sequence>
<evidence type="ECO:0000313" key="3">
    <source>
        <dbReference type="EMBL" id="TGG83916.1"/>
    </source>
</evidence>
<gene>
    <name evidence="3" type="ORF">D8771_13555</name>
</gene>
<feature type="domain" description="ParB-like N-terminal" evidence="2">
    <location>
        <begin position="52"/>
        <end position="136"/>
    </location>
</feature>
<feature type="region of interest" description="Disordered" evidence="1">
    <location>
        <begin position="241"/>
        <end position="313"/>
    </location>
</feature>
<dbReference type="Gene3D" id="3.90.1530.10">
    <property type="entry name" value="Conserved hypothetical protein from pyrococcus furiosus pfu- 392566-001, ParB domain"/>
    <property type="match status" value="1"/>
</dbReference>
<feature type="compositionally biased region" description="Basic and acidic residues" evidence="1">
    <location>
        <begin position="258"/>
        <end position="267"/>
    </location>
</feature>
<dbReference type="SMART" id="SM00470">
    <property type="entry name" value="ParB"/>
    <property type="match status" value="1"/>
</dbReference>
<name>A0A8H1QSJ8_9ACTN</name>
<dbReference type="SUPFAM" id="SSF110849">
    <property type="entry name" value="ParB/Sulfiredoxin"/>
    <property type="match status" value="1"/>
</dbReference>
<feature type="compositionally biased region" description="Basic and acidic residues" evidence="1">
    <location>
        <begin position="195"/>
        <end position="208"/>
    </location>
</feature>
<feature type="region of interest" description="Disordered" evidence="1">
    <location>
        <begin position="183"/>
        <end position="208"/>
    </location>
</feature>
<organism evidence="3 4">
    <name type="scientific">Streptomyces albus</name>
    <dbReference type="NCBI Taxonomy" id="1888"/>
    <lineage>
        <taxon>Bacteria</taxon>
        <taxon>Bacillati</taxon>
        <taxon>Actinomycetota</taxon>
        <taxon>Actinomycetes</taxon>
        <taxon>Kitasatosporales</taxon>
        <taxon>Streptomycetaceae</taxon>
        <taxon>Streptomyces</taxon>
    </lineage>
</organism>
<dbReference type="InterPro" id="IPR036086">
    <property type="entry name" value="ParB/Sulfiredoxin_sf"/>
</dbReference>
<dbReference type="InterPro" id="IPR003115">
    <property type="entry name" value="ParB_N"/>
</dbReference>
<dbReference type="Proteomes" id="UP000298111">
    <property type="component" value="Unassembled WGS sequence"/>
</dbReference>
<dbReference type="EMBL" id="RCIY01000053">
    <property type="protein sequence ID" value="TGG83916.1"/>
    <property type="molecule type" value="Genomic_DNA"/>
</dbReference>
<protein>
    <submittedName>
        <fullName evidence="3">Streptomycin biosynthesis protein</fullName>
    </submittedName>
</protein>